<name>A0A239FQU4_9SPHN</name>
<sequence>MQEPAFRYLCSYRAAFTEPQQMVGRAHFGRRMIAALTGGEVEGERLHGRVMPSGGDWATIDDRDTLRLDARITLETHDGALIYVSYRGVLRPLSVAHKHARNGGPQTPEECAEVYFRTTPMFETGDERYLWLNDIVAVGLGASIGGAVRYDVFELL</sequence>
<dbReference type="InterPro" id="IPR020915">
    <property type="entry name" value="UPF0311"/>
</dbReference>
<proteinExistence type="inferred from homology"/>
<dbReference type="Gene3D" id="2.40.160.20">
    <property type="match status" value="1"/>
</dbReference>
<dbReference type="RefSeq" id="WP_170935447.1">
    <property type="nucleotide sequence ID" value="NZ_CP076394.1"/>
</dbReference>
<dbReference type="Proteomes" id="UP000198339">
    <property type="component" value="Unassembled WGS sequence"/>
</dbReference>
<dbReference type="EMBL" id="FZPA01000002">
    <property type="protein sequence ID" value="SNS59436.1"/>
    <property type="molecule type" value="Genomic_DNA"/>
</dbReference>
<keyword evidence="3" id="KW-1185">Reference proteome</keyword>
<comment type="similarity">
    <text evidence="1">Belongs to the UPF0311 family.</text>
</comment>
<gene>
    <name evidence="2" type="ORF">SAMN06295955_102209</name>
</gene>
<dbReference type="PANTHER" id="PTHR37315">
    <property type="entry name" value="UPF0311 PROTEIN BLR7842"/>
    <property type="match status" value="1"/>
</dbReference>
<dbReference type="PANTHER" id="PTHR37315:SF1">
    <property type="entry name" value="UPF0311 PROTEIN BLR7842"/>
    <property type="match status" value="1"/>
</dbReference>
<dbReference type="HAMAP" id="MF_00775">
    <property type="entry name" value="UPF0311"/>
    <property type="match status" value="1"/>
</dbReference>
<dbReference type="Pfam" id="PF11578">
    <property type="entry name" value="DUF3237"/>
    <property type="match status" value="1"/>
</dbReference>
<evidence type="ECO:0000313" key="2">
    <source>
        <dbReference type="EMBL" id="SNS59436.1"/>
    </source>
</evidence>
<protein>
    <recommendedName>
        <fullName evidence="1">UPF0311 protein SAMN06295955_102209</fullName>
    </recommendedName>
</protein>
<accession>A0A239FQU4</accession>
<dbReference type="AlphaFoldDB" id="A0A239FQU4"/>
<evidence type="ECO:0000256" key="1">
    <source>
        <dbReference type="HAMAP-Rule" id="MF_00775"/>
    </source>
</evidence>
<organism evidence="2 3">
    <name type="scientific">Sphingopyxis indica</name>
    <dbReference type="NCBI Taxonomy" id="436663"/>
    <lineage>
        <taxon>Bacteria</taxon>
        <taxon>Pseudomonadati</taxon>
        <taxon>Pseudomonadota</taxon>
        <taxon>Alphaproteobacteria</taxon>
        <taxon>Sphingomonadales</taxon>
        <taxon>Sphingomonadaceae</taxon>
        <taxon>Sphingopyxis</taxon>
    </lineage>
</organism>
<evidence type="ECO:0000313" key="3">
    <source>
        <dbReference type="Proteomes" id="UP000198339"/>
    </source>
</evidence>
<reference evidence="2 3" key="1">
    <citation type="submission" date="2017-06" db="EMBL/GenBank/DDBJ databases">
        <authorList>
            <person name="Kim H.J."/>
            <person name="Triplett B.A."/>
        </authorList>
    </citation>
    <scope>NUCLEOTIDE SEQUENCE [LARGE SCALE GENOMIC DNA]</scope>
    <source>
        <strain evidence="2 3">DS15</strain>
    </source>
</reference>